<dbReference type="Pfam" id="PF13639">
    <property type="entry name" value="zf-RING_2"/>
    <property type="match status" value="1"/>
</dbReference>
<dbReference type="Gene3D" id="3.30.40.10">
    <property type="entry name" value="Zinc/RING finger domain, C3HC4 (zinc finger)"/>
    <property type="match status" value="1"/>
</dbReference>
<dbReference type="GO" id="GO:0008270">
    <property type="term" value="F:zinc ion binding"/>
    <property type="evidence" value="ECO:0007669"/>
    <property type="project" value="UniProtKB-KW"/>
</dbReference>
<dbReference type="SUPFAM" id="SSF57850">
    <property type="entry name" value="RING/U-box"/>
    <property type="match status" value="1"/>
</dbReference>
<dbReference type="EMBL" id="JBCNJP010000010">
    <property type="protein sequence ID" value="KAK9072798.1"/>
    <property type="molecule type" value="Genomic_DNA"/>
</dbReference>
<dbReference type="PANTHER" id="PTHR16047">
    <property type="entry name" value="RFWD3 PROTEIN"/>
    <property type="match status" value="1"/>
</dbReference>
<dbReference type="PROSITE" id="PS50089">
    <property type="entry name" value="ZF_RING_2"/>
    <property type="match status" value="1"/>
</dbReference>
<dbReference type="GO" id="GO:0036297">
    <property type="term" value="P:interstrand cross-link repair"/>
    <property type="evidence" value="ECO:0007669"/>
    <property type="project" value="InterPro"/>
</dbReference>
<feature type="coiled-coil region" evidence="2">
    <location>
        <begin position="186"/>
        <end position="213"/>
    </location>
</feature>
<gene>
    <name evidence="5" type="ORF">SSX86_009233</name>
</gene>
<dbReference type="AlphaFoldDB" id="A0AAP0DGY5"/>
<keyword evidence="1" id="KW-0479">Metal-binding</keyword>
<comment type="caution">
    <text evidence="5">The sequence shown here is derived from an EMBL/GenBank/DDBJ whole genome shotgun (WGS) entry which is preliminary data.</text>
</comment>
<feature type="domain" description="RING-type" evidence="4">
    <location>
        <begin position="91"/>
        <end position="137"/>
    </location>
</feature>
<dbReference type="GO" id="GO:0005634">
    <property type="term" value="C:nucleus"/>
    <property type="evidence" value="ECO:0007669"/>
    <property type="project" value="InterPro"/>
</dbReference>
<dbReference type="GO" id="GO:0004842">
    <property type="term" value="F:ubiquitin-protein transferase activity"/>
    <property type="evidence" value="ECO:0007669"/>
    <property type="project" value="InterPro"/>
</dbReference>
<sequence>MADHRLLEMEEDMAAVEVQEEEGLETIPELEDSSEDEDELIPSETTSPRVSSSIADSLADGSNVRNGKLASQENGSDDGGKEFIRGEIDVCSICFEAWTSGGDHRICCLPCGHIYGMSCIKRWLLRCPSSGKCPQCKSLCTLKDIRVLYASRLCLADKISPEATTTDFPYTKEGFSGFQKHLSSCMNALMQRMDALERRSEERDSRVRFLEQRYYELMGQVQENSR</sequence>
<dbReference type="PANTHER" id="PTHR16047:SF13">
    <property type="entry name" value="E3 UBIQUITIN-PROTEIN LIGASE RFWD3"/>
    <property type="match status" value="1"/>
</dbReference>
<keyword evidence="1" id="KW-0863">Zinc-finger</keyword>
<evidence type="ECO:0000256" key="2">
    <source>
        <dbReference type="SAM" id="Coils"/>
    </source>
</evidence>
<name>A0AAP0DGY5_9ASTR</name>
<dbReference type="InterPro" id="IPR013083">
    <property type="entry name" value="Znf_RING/FYVE/PHD"/>
</dbReference>
<accession>A0AAP0DGY5</accession>
<feature type="compositionally biased region" description="Polar residues" evidence="3">
    <location>
        <begin position="63"/>
        <end position="74"/>
    </location>
</feature>
<dbReference type="Proteomes" id="UP001408789">
    <property type="component" value="Unassembled WGS sequence"/>
</dbReference>
<feature type="compositionally biased region" description="Acidic residues" evidence="3">
    <location>
        <begin position="9"/>
        <end position="41"/>
    </location>
</feature>
<evidence type="ECO:0000313" key="5">
    <source>
        <dbReference type="EMBL" id="KAK9072798.1"/>
    </source>
</evidence>
<evidence type="ECO:0000256" key="1">
    <source>
        <dbReference type="PROSITE-ProRule" id="PRU00175"/>
    </source>
</evidence>
<dbReference type="InterPro" id="IPR001841">
    <property type="entry name" value="Znf_RING"/>
</dbReference>
<dbReference type="GO" id="GO:0016567">
    <property type="term" value="P:protein ubiquitination"/>
    <property type="evidence" value="ECO:0007669"/>
    <property type="project" value="InterPro"/>
</dbReference>
<proteinExistence type="predicted"/>
<organism evidence="5 6">
    <name type="scientific">Deinandra increscens subsp. villosa</name>
    <dbReference type="NCBI Taxonomy" id="3103831"/>
    <lineage>
        <taxon>Eukaryota</taxon>
        <taxon>Viridiplantae</taxon>
        <taxon>Streptophyta</taxon>
        <taxon>Embryophyta</taxon>
        <taxon>Tracheophyta</taxon>
        <taxon>Spermatophyta</taxon>
        <taxon>Magnoliopsida</taxon>
        <taxon>eudicotyledons</taxon>
        <taxon>Gunneridae</taxon>
        <taxon>Pentapetalae</taxon>
        <taxon>asterids</taxon>
        <taxon>campanulids</taxon>
        <taxon>Asterales</taxon>
        <taxon>Asteraceae</taxon>
        <taxon>Asteroideae</taxon>
        <taxon>Heliantheae alliance</taxon>
        <taxon>Madieae</taxon>
        <taxon>Madiinae</taxon>
        <taxon>Deinandra</taxon>
    </lineage>
</organism>
<keyword evidence="6" id="KW-1185">Reference proteome</keyword>
<dbReference type="InterPro" id="IPR037381">
    <property type="entry name" value="RFWD3"/>
</dbReference>
<evidence type="ECO:0000256" key="3">
    <source>
        <dbReference type="SAM" id="MobiDB-lite"/>
    </source>
</evidence>
<keyword evidence="1" id="KW-0862">Zinc</keyword>
<feature type="compositionally biased region" description="Polar residues" evidence="3">
    <location>
        <begin position="45"/>
        <end position="55"/>
    </location>
</feature>
<keyword evidence="2" id="KW-0175">Coiled coil</keyword>
<evidence type="ECO:0000313" key="6">
    <source>
        <dbReference type="Proteomes" id="UP001408789"/>
    </source>
</evidence>
<feature type="region of interest" description="Disordered" evidence="3">
    <location>
        <begin position="1"/>
        <end position="81"/>
    </location>
</feature>
<evidence type="ECO:0000259" key="4">
    <source>
        <dbReference type="PROSITE" id="PS50089"/>
    </source>
</evidence>
<protein>
    <recommendedName>
        <fullName evidence="4">RING-type domain-containing protein</fullName>
    </recommendedName>
</protein>
<reference evidence="5 6" key="1">
    <citation type="submission" date="2024-04" db="EMBL/GenBank/DDBJ databases">
        <title>The reference genome of an endangered Asteraceae, Deinandra increscens subsp. villosa, native to the Central Coast of California.</title>
        <authorList>
            <person name="Guilliams M."/>
            <person name="Hasenstab-Lehman K."/>
            <person name="Meyer R."/>
            <person name="Mcevoy S."/>
        </authorList>
    </citation>
    <scope>NUCLEOTIDE SEQUENCE [LARGE SCALE GENOMIC DNA]</scope>
    <source>
        <tissue evidence="5">Leaf</tissue>
    </source>
</reference>
<dbReference type="CDD" id="cd16450">
    <property type="entry name" value="mRING-C3HGC3_RFWD3"/>
    <property type="match status" value="1"/>
</dbReference>